<reference evidence="1" key="1">
    <citation type="submission" date="2020-11" db="EMBL/GenBank/DDBJ databases">
        <authorList>
            <consortium name="DOE Joint Genome Institute"/>
            <person name="Ahrendt S."/>
            <person name="Riley R."/>
            <person name="Andreopoulos W."/>
            <person name="LaButti K."/>
            <person name="Pangilinan J."/>
            <person name="Ruiz-duenas F.J."/>
            <person name="Barrasa J.M."/>
            <person name="Sanchez-Garcia M."/>
            <person name="Camarero S."/>
            <person name="Miyauchi S."/>
            <person name="Serrano A."/>
            <person name="Linde D."/>
            <person name="Babiker R."/>
            <person name="Drula E."/>
            <person name="Ayuso-Fernandez I."/>
            <person name="Pacheco R."/>
            <person name="Padilla G."/>
            <person name="Ferreira P."/>
            <person name="Barriuso J."/>
            <person name="Kellner H."/>
            <person name="Castanera R."/>
            <person name="Alfaro M."/>
            <person name="Ramirez L."/>
            <person name="Pisabarro A.G."/>
            <person name="Kuo A."/>
            <person name="Tritt A."/>
            <person name="Lipzen A."/>
            <person name="He G."/>
            <person name="Yan M."/>
            <person name="Ng V."/>
            <person name="Cullen D."/>
            <person name="Martin F."/>
            <person name="Rosso M.-N."/>
            <person name="Henrissat B."/>
            <person name="Hibbett D."/>
            <person name="Martinez A.T."/>
            <person name="Grigoriev I.V."/>
        </authorList>
    </citation>
    <scope>NUCLEOTIDE SEQUENCE</scope>
    <source>
        <strain evidence="1">AH 44721</strain>
    </source>
</reference>
<evidence type="ECO:0000313" key="1">
    <source>
        <dbReference type="EMBL" id="KAF8895052.1"/>
    </source>
</evidence>
<dbReference type="AlphaFoldDB" id="A0A9P5NIG4"/>
<sequence>MVLFRRKEVPWEVVDSRSVDPVPMYYEDEDLEIILIKETNVRRSYSFEIKRESRDKKLLLNAVVFAREQLMKEIKQNGYNILLLESWRVTLLRKGKQHRIEVEYSGRPAIASETNKVNKPNPPFMAILQSCR</sequence>
<protein>
    <submittedName>
        <fullName evidence="1">Uncharacterized protein</fullName>
    </submittedName>
</protein>
<keyword evidence="2" id="KW-1185">Reference proteome</keyword>
<comment type="caution">
    <text evidence="1">The sequence shown here is derived from an EMBL/GenBank/DDBJ whole genome shotgun (WGS) entry which is preliminary data.</text>
</comment>
<organism evidence="1 2">
    <name type="scientific">Gymnopilus junonius</name>
    <name type="common">Spectacular rustgill mushroom</name>
    <name type="synonym">Gymnopilus spectabilis subsp. junonius</name>
    <dbReference type="NCBI Taxonomy" id="109634"/>
    <lineage>
        <taxon>Eukaryota</taxon>
        <taxon>Fungi</taxon>
        <taxon>Dikarya</taxon>
        <taxon>Basidiomycota</taxon>
        <taxon>Agaricomycotina</taxon>
        <taxon>Agaricomycetes</taxon>
        <taxon>Agaricomycetidae</taxon>
        <taxon>Agaricales</taxon>
        <taxon>Agaricineae</taxon>
        <taxon>Hymenogastraceae</taxon>
        <taxon>Gymnopilus</taxon>
    </lineage>
</organism>
<dbReference type="Proteomes" id="UP000724874">
    <property type="component" value="Unassembled WGS sequence"/>
</dbReference>
<accession>A0A9P5NIG4</accession>
<proteinExistence type="predicted"/>
<evidence type="ECO:0000313" key="2">
    <source>
        <dbReference type="Proteomes" id="UP000724874"/>
    </source>
</evidence>
<gene>
    <name evidence="1" type="ORF">CPB84DRAFT_1848384</name>
</gene>
<dbReference type="EMBL" id="JADNYJ010000062">
    <property type="protein sequence ID" value="KAF8895052.1"/>
    <property type="molecule type" value="Genomic_DNA"/>
</dbReference>
<dbReference type="OrthoDB" id="3349961at2759"/>
<name>A0A9P5NIG4_GYMJU</name>